<name>A4VRV7_STUS1</name>
<dbReference type="Proteomes" id="UP000000233">
    <property type="component" value="Chromosome"/>
</dbReference>
<organism evidence="1 2">
    <name type="scientific">Stutzerimonas stutzeri (strain A1501)</name>
    <name type="common">Pseudomonas stutzeri</name>
    <dbReference type="NCBI Taxonomy" id="379731"/>
    <lineage>
        <taxon>Bacteria</taxon>
        <taxon>Pseudomonadati</taxon>
        <taxon>Pseudomonadota</taxon>
        <taxon>Gammaproteobacteria</taxon>
        <taxon>Pseudomonadales</taxon>
        <taxon>Pseudomonadaceae</taxon>
        <taxon>Stutzerimonas</taxon>
    </lineage>
</organism>
<evidence type="ECO:0000313" key="1">
    <source>
        <dbReference type="EMBL" id="ABP81708.1"/>
    </source>
</evidence>
<dbReference type="AlphaFoldDB" id="A4VRV7"/>
<dbReference type="HOGENOM" id="CLU_3172309_0_0_6"/>
<protein>
    <submittedName>
        <fullName evidence="1">Uncharacterized protein</fullName>
    </submittedName>
</protein>
<proteinExistence type="predicted"/>
<dbReference type="KEGG" id="psa:PST_4085"/>
<dbReference type="EMBL" id="CP000304">
    <property type="protein sequence ID" value="ABP81708.1"/>
    <property type="molecule type" value="Genomic_DNA"/>
</dbReference>
<keyword evidence="2" id="KW-1185">Reference proteome</keyword>
<evidence type="ECO:0000313" key="2">
    <source>
        <dbReference type="Proteomes" id="UP000000233"/>
    </source>
</evidence>
<sequence>MAARQQGAPHTPLAPFWRTHRVLVSHRPSTAAVLLRWFASCFRPLRP</sequence>
<reference evidence="1 2" key="1">
    <citation type="journal article" date="2008" name="Proc. Natl. Acad. Sci. U.S.A.">
        <title>Nitrogen fixation island and rhizosphere competence traits in the genome of root-associated Pseudomonas stutzeri A1501.</title>
        <authorList>
            <person name="Yan Y."/>
            <person name="Yang J."/>
            <person name="Dou Y."/>
            <person name="Chen M."/>
            <person name="Ping S."/>
            <person name="Peng J."/>
            <person name="Lu W."/>
            <person name="Zhang W."/>
            <person name="Yao Z."/>
            <person name="Li H."/>
            <person name="Liu W."/>
            <person name="He S."/>
            <person name="Geng L."/>
            <person name="Zhang X."/>
            <person name="Yang F."/>
            <person name="Yu H."/>
            <person name="Zhan Y."/>
            <person name="Li D."/>
            <person name="Lin Z."/>
            <person name="Wang Y."/>
            <person name="Elmerich C."/>
            <person name="Lin M."/>
            <person name="Jin Q."/>
        </authorList>
    </citation>
    <scope>NUCLEOTIDE SEQUENCE [LARGE SCALE GENOMIC DNA]</scope>
    <source>
        <strain evidence="1 2">A1501</strain>
    </source>
</reference>
<accession>A4VRV7</accession>
<gene>
    <name evidence="1" type="ordered locus">PST_4085</name>
</gene>